<gene>
    <name evidence="1" type="ORF">GSU69_17890</name>
</gene>
<sequence length="227" mass="24338">MTVAATDPAAPDAAAPAPADGVVARVVTWLRAGYPSGVPETDYVPLLGLLQRSLTRDELEQVVRQLLSDAVRADAAGEEFSAARMRQRIEETLLGPALPEDLVRVSARLASAGWPLARPEELAEPERPASERAGLVTRVVRWLRAGYPAGLPEQDFVPLIALLRRRLSDEEVAEVATRLAAEGGLPASRVDVGTAIAAVTSELPSDADIERVRLSLAEHDRPEEFAS</sequence>
<evidence type="ECO:0000313" key="2">
    <source>
        <dbReference type="Proteomes" id="UP000464597"/>
    </source>
</evidence>
<keyword evidence="2" id="KW-1185">Reference proteome</keyword>
<reference evidence="2" key="1">
    <citation type="submission" date="2019-12" db="EMBL/GenBank/DDBJ databases">
        <title>Complete and draft genome sequences of new strains and members of some known species of the genus Rathayibacter isolated from plants.</title>
        <authorList>
            <person name="Tarlachkov S.V."/>
            <person name="Starodumova I.P."/>
            <person name="Dorofeeva L.V."/>
            <person name="Prisyazhnaya N.V."/>
            <person name="Leyn S."/>
            <person name="Zlamal J."/>
            <person name="Elan M."/>
            <person name="Osterman A.L."/>
            <person name="Nadler S."/>
            <person name="Subbotin S.A."/>
            <person name="Evtushenko L.I."/>
        </authorList>
    </citation>
    <scope>NUCLEOTIDE SEQUENCE [LARGE SCALE GENOMIC DNA]</scope>
    <source>
        <strain evidence="2">VKM Ac-2802</strain>
    </source>
</reference>
<evidence type="ECO:0000313" key="1">
    <source>
        <dbReference type="EMBL" id="QHC64973.1"/>
    </source>
</evidence>
<proteinExistence type="predicted"/>
<accession>A0ABX6H5A4</accession>
<dbReference type="Pfam" id="PF11829">
    <property type="entry name" value="DUF3349"/>
    <property type="match status" value="2"/>
</dbReference>
<organism evidence="1 2">
    <name type="scientific">Rathayibacter festucae</name>
    <dbReference type="NCBI Taxonomy" id="110937"/>
    <lineage>
        <taxon>Bacteria</taxon>
        <taxon>Bacillati</taxon>
        <taxon>Actinomycetota</taxon>
        <taxon>Actinomycetes</taxon>
        <taxon>Micrococcales</taxon>
        <taxon>Microbacteriaceae</taxon>
        <taxon>Rathayibacter</taxon>
    </lineage>
</organism>
<dbReference type="Gene3D" id="6.10.140.2080">
    <property type="match status" value="2"/>
</dbReference>
<name>A0ABX6H5A4_9MICO</name>
<dbReference type="Gene3D" id="1.10.10.2390">
    <property type="match status" value="2"/>
</dbReference>
<dbReference type="EMBL" id="CP047180">
    <property type="protein sequence ID" value="QHC64973.1"/>
    <property type="molecule type" value="Genomic_DNA"/>
</dbReference>
<dbReference type="Proteomes" id="UP000464597">
    <property type="component" value="Chromosome"/>
</dbReference>
<dbReference type="InterPro" id="IPR021784">
    <property type="entry name" value="DUF3349"/>
</dbReference>
<protein>
    <submittedName>
        <fullName evidence="1">DUF3349 domain-containing protein</fullName>
    </submittedName>
</protein>